<comment type="caution">
    <text evidence="8">The sequence shown here is derived from an EMBL/GenBank/DDBJ whole genome shotgun (WGS) entry which is preliminary data.</text>
</comment>
<evidence type="ECO:0000256" key="3">
    <source>
        <dbReference type="ARBA" id="ARBA00022989"/>
    </source>
</evidence>
<evidence type="ECO:0000256" key="4">
    <source>
        <dbReference type="ARBA" id="ARBA00023136"/>
    </source>
</evidence>
<organism evidence="8 9">
    <name type="scientific">Rosa chinensis</name>
    <name type="common">China rose</name>
    <dbReference type="NCBI Taxonomy" id="74649"/>
    <lineage>
        <taxon>Eukaryota</taxon>
        <taxon>Viridiplantae</taxon>
        <taxon>Streptophyta</taxon>
        <taxon>Embryophyta</taxon>
        <taxon>Tracheophyta</taxon>
        <taxon>Spermatophyta</taxon>
        <taxon>Magnoliopsida</taxon>
        <taxon>eudicotyledons</taxon>
        <taxon>Gunneridae</taxon>
        <taxon>Pentapetalae</taxon>
        <taxon>rosids</taxon>
        <taxon>fabids</taxon>
        <taxon>Rosales</taxon>
        <taxon>Rosaceae</taxon>
        <taxon>Rosoideae</taxon>
        <taxon>Rosoideae incertae sedis</taxon>
        <taxon>Rosa</taxon>
    </lineage>
</organism>
<evidence type="ECO:0000313" key="9">
    <source>
        <dbReference type="Proteomes" id="UP000238479"/>
    </source>
</evidence>
<dbReference type="InterPro" id="IPR042512">
    <property type="entry name" value="TLCD5"/>
</dbReference>
<dbReference type="PROSITE" id="PS50922">
    <property type="entry name" value="TLC"/>
    <property type="match status" value="1"/>
</dbReference>
<dbReference type="AlphaFoldDB" id="A0A2P6PYT2"/>
<keyword evidence="3 6" id="KW-1133">Transmembrane helix</keyword>
<feature type="domain" description="TLC" evidence="7">
    <location>
        <begin position="30"/>
        <end position="219"/>
    </location>
</feature>
<protein>
    <submittedName>
        <fullName evidence="8">Putative TRAM/LAG1/CLN8 domain-containing protein</fullName>
    </submittedName>
</protein>
<dbReference type="Pfam" id="PF03798">
    <property type="entry name" value="TRAM_LAG1_CLN8"/>
    <property type="match status" value="1"/>
</dbReference>
<reference evidence="8 9" key="1">
    <citation type="journal article" date="2018" name="Nat. Genet.">
        <title>The Rosa genome provides new insights in the design of modern roses.</title>
        <authorList>
            <person name="Bendahmane M."/>
        </authorList>
    </citation>
    <scope>NUCLEOTIDE SEQUENCE [LARGE SCALE GENOMIC DNA]</scope>
    <source>
        <strain evidence="9">cv. Old Blush</strain>
    </source>
</reference>
<dbReference type="PANTHER" id="PTHR31898">
    <property type="entry name" value="TRANSMEMBRANE PROTEIN 136"/>
    <property type="match status" value="1"/>
</dbReference>
<evidence type="ECO:0000259" key="7">
    <source>
        <dbReference type="PROSITE" id="PS50922"/>
    </source>
</evidence>
<proteinExistence type="predicted"/>
<feature type="transmembrane region" description="Helical" evidence="6">
    <location>
        <begin position="190"/>
        <end position="211"/>
    </location>
</feature>
<dbReference type="SMART" id="SM00724">
    <property type="entry name" value="TLC"/>
    <property type="match status" value="1"/>
</dbReference>
<evidence type="ECO:0000256" key="6">
    <source>
        <dbReference type="SAM" id="Phobius"/>
    </source>
</evidence>
<name>A0A2P6PYT2_ROSCH</name>
<keyword evidence="4 5" id="KW-0472">Membrane</keyword>
<dbReference type="Gramene" id="PRQ27097">
    <property type="protein sequence ID" value="PRQ27097"/>
    <property type="gene ID" value="RchiOBHm_Chr6g0301691"/>
</dbReference>
<evidence type="ECO:0000256" key="5">
    <source>
        <dbReference type="PROSITE-ProRule" id="PRU00205"/>
    </source>
</evidence>
<evidence type="ECO:0000256" key="1">
    <source>
        <dbReference type="ARBA" id="ARBA00004141"/>
    </source>
</evidence>
<comment type="subcellular location">
    <subcellularLocation>
        <location evidence="1">Membrane</location>
        <topology evidence="1">Multi-pass membrane protein</topology>
    </subcellularLocation>
</comment>
<evidence type="ECO:0000313" key="8">
    <source>
        <dbReference type="EMBL" id="PRQ27097.1"/>
    </source>
</evidence>
<accession>A0A2P6PYT2</accession>
<sequence>MEGHGLTSLVVLGVISWTTAFLFIRKMCPKRSFGFCNRLVSTIHATIAITVASLSVEDWRCPVCPLAAQSSPQQMKALAVSLSYLIYDLICCLFDKQFSLDNFFHHLVSIIGIVAGLAYQRCGSEMVAALWITEVSSPFLHLREILKELGYKDTDLNLAADISFAAIFSVARMGGGPYLTYVTLSAHNPFIIKGMAVGLQLVSTFWFYKIARMVMYKLTKRTTSATKEADINHKREN</sequence>
<dbReference type="STRING" id="74649.A0A2P6PYT2"/>
<evidence type="ECO:0000256" key="2">
    <source>
        <dbReference type="ARBA" id="ARBA00022692"/>
    </source>
</evidence>
<keyword evidence="9" id="KW-1185">Reference proteome</keyword>
<feature type="transmembrane region" description="Helical" evidence="6">
    <location>
        <begin position="6"/>
        <end position="24"/>
    </location>
</feature>
<gene>
    <name evidence="8" type="ORF">RchiOBHm_Chr6g0301691</name>
</gene>
<dbReference type="GO" id="GO:0016020">
    <property type="term" value="C:membrane"/>
    <property type="evidence" value="ECO:0007669"/>
    <property type="project" value="UniProtKB-SubCell"/>
</dbReference>
<keyword evidence="2 5" id="KW-0812">Transmembrane</keyword>
<dbReference type="OrthoDB" id="506011at2759"/>
<dbReference type="Proteomes" id="UP000238479">
    <property type="component" value="Chromosome 6"/>
</dbReference>
<dbReference type="EMBL" id="PDCK01000044">
    <property type="protein sequence ID" value="PRQ27097.1"/>
    <property type="molecule type" value="Genomic_DNA"/>
</dbReference>
<feature type="transmembrane region" description="Helical" evidence="6">
    <location>
        <begin position="158"/>
        <end position="178"/>
    </location>
</feature>
<dbReference type="PANTHER" id="PTHR31898:SF1">
    <property type="entry name" value="TLC DOMAIN-CONTAINING PROTEIN 5"/>
    <property type="match status" value="1"/>
</dbReference>
<dbReference type="OMA" id="CEMASPK"/>
<dbReference type="InterPro" id="IPR006634">
    <property type="entry name" value="TLC-dom"/>
</dbReference>